<evidence type="ECO:0000256" key="2">
    <source>
        <dbReference type="ARBA" id="ARBA00022553"/>
    </source>
</evidence>
<sequence>MWTLLAGRAGPSALSASRHVDIACGPPTSTCRRGGLVDNVGVQRGRILVIEDADAIRAAVTTALFAAGHEVLSRADGAGLEHDLAVFRPDVVVLDVMLPGRDGFALLETVRARCEAGVVMLTARDGVEDRVRGLRAGSDDYVVKPFDLTELVARIEALLRRMGRLQAKLTIGDLVVDVDSGVVVRGDRQVALTATEFKLLTYLATHRDRVLTKTQNLTAVWGYEDYDPNLVEVYVSAVRRKLEEHGPRLLQTVRGLGYTLRVGDR</sequence>
<organism evidence="11 12">
    <name type="scientific">Nocardia aurantia</name>
    <dbReference type="NCBI Taxonomy" id="2585199"/>
    <lineage>
        <taxon>Bacteria</taxon>
        <taxon>Bacillati</taxon>
        <taxon>Actinomycetota</taxon>
        <taxon>Actinomycetes</taxon>
        <taxon>Mycobacteriales</taxon>
        <taxon>Nocardiaceae</taxon>
        <taxon>Nocardia</taxon>
    </lineage>
</organism>
<reference evidence="11 12" key="1">
    <citation type="submission" date="2019-10" db="EMBL/GenBank/DDBJ databases">
        <title>Nocardia macrotermitis sp. nov. and Nocardia aurantia sp. nov., isolated from the gut of fungus growing-termite Macrotermes natalensis.</title>
        <authorList>
            <person name="Benndorf R."/>
            <person name="Schwitalla J."/>
            <person name="Martin K."/>
            <person name="De Beer W."/>
            <person name="Kaster A.-K."/>
            <person name="Vollmers J."/>
            <person name="Poulsen M."/>
            <person name="Beemelmanns C."/>
        </authorList>
    </citation>
    <scope>NUCLEOTIDE SEQUENCE [LARGE SCALE GENOMIC DNA]</scope>
    <source>
        <strain evidence="11 12">RB56</strain>
    </source>
</reference>
<evidence type="ECO:0000256" key="1">
    <source>
        <dbReference type="ARBA" id="ARBA00004496"/>
    </source>
</evidence>
<dbReference type="GO" id="GO:0006355">
    <property type="term" value="P:regulation of DNA-templated transcription"/>
    <property type="evidence" value="ECO:0007669"/>
    <property type="project" value="InterPro"/>
</dbReference>
<dbReference type="InterPro" id="IPR001789">
    <property type="entry name" value="Sig_transdc_resp-reg_receiver"/>
</dbReference>
<dbReference type="PANTHER" id="PTHR48111:SF22">
    <property type="entry name" value="REGULATOR OF RPOS"/>
    <property type="match status" value="1"/>
</dbReference>
<dbReference type="Pfam" id="PF00072">
    <property type="entry name" value="Response_reg"/>
    <property type="match status" value="1"/>
</dbReference>
<dbReference type="AlphaFoldDB" id="A0A7K0DS76"/>
<dbReference type="GO" id="GO:0000976">
    <property type="term" value="F:transcription cis-regulatory region binding"/>
    <property type="evidence" value="ECO:0007669"/>
    <property type="project" value="TreeGrafter"/>
</dbReference>
<comment type="caution">
    <text evidence="11">The sequence shown here is derived from an EMBL/GenBank/DDBJ whole genome shotgun (WGS) entry which is preliminary data.</text>
</comment>
<dbReference type="PROSITE" id="PS50110">
    <property type="entry name" value="RESPONSE_REGULATORY"/>
    <property type="match status" value="1"/>
</dbReference>
<dbReference type="SUPFAM" id="SSF52172">
    <property type="entry name" value="CheY-like"/>
    <property type="match status" value="1"/>
</dbReference>
<keyword evidence="12" id="KW-1185">Reference proteome</keyword>
<dbReference type="Gene3D" id="1.10.10.10">
    <property type="entry name" value="Winged helix-like DNA-binding domain superfamily/Winged helix DNA-binding domain"/>
    <property type="match status" value="1"/>
</dbReference>
<dbReference type="Gene3D" id="3.40.50.2300">
    <property type="match status" value="1"/>
</dbReference>
<evidence type="ECO:0000313" key="12">
    <source>
        <dbReference type="Proteomes" id="UP000431401"/>
    </source>
</evidence>
<evidence type="ECO:0000256" key="8">
    <source>
        <dbReference type="PROSITE-ProRule" id="PRU01091"/>
    </source>
</evidence>
<evidence type="ECO:0000259" key="9">
    <source>
        <dbReference type="PROSITE" id="PS50110"/>
    </source>
</evidence>
<dbReference type="SMART" id="SM00862">
    <property type="entry name" value="Trans_reg_C"/>
    <property type="match status" value="1"/>
</dbReference>
<keyword evidence="3" id="KW-0902">Two-component regulatory system</keyword>
<keyword evidence="6" id="KW-0804">Transcription</keyword>
<dbReference type="Gene3D" id="6.10.250.690">
    <property type="match status" value="1"/>
</dbReference>
<evidence type="ECO:0000256" key="3">
    <source>
        <dbReference type="ARBA" id="ARBA00023012"/>
    </source>
</evidence>
<feature type="modified residue" description="4-aspartylphosphate" evidence="7">
    <location>
        <position position="95"/>
    </location>
</feature>
<keyword evidence="4" id="KW-0805">Transcription regulation</keyword>
<comment type="subcellular location">
    <subcellularLocation>
        <location evidence="1">Cytoplasm</location>
    </subcellularLocation>
</comment>
<dbReference type="Proteomes" id="UP000431401">
    <property type="component" value="Unassembled WGS sequence"/>
</dbReference>
<dbReference type="Pfam" id="PF00486">
    <property type="entry name" value="Trans_reg_C"/>
    <property type="match status" value="1"/>
</dbReference>
<gene>
    <name evidence="11" type="primary">mprA_1</name>
    <name evidence="11" type="ORF">NRB56_41970</name>
</gene>
<accession>A0A7K0DS76</accession>
<dbReference type="GO" id="GO:0000156">
    <property type="term" value="F:phosphorelay response regulator activity"/>
    <property type="evidence" value="ECO:0007669"/>
    <property type="project" value="TreeGrafter"/>
</dbReference>
<dbReference type="PROSITE" id="PS51755">
    <property type="entry name" value="OMPR_PHOB"/>
    <property type="match status" value="1"/>
</dbReference>
<feature type="domain" description="Response regulatory" evidence="9">
    <location>
        <begin position="46"/>
        <end position="159"/>
    </location>
</feature>
<evidence type="ECO:0000256" key="6">
    <source>
        <dbReference type="ARBA" id="ARBA00023163"/>
    </source>
</evidence>
<dbReference type="CDD" id="cd00383">
    <property type="entry name" value="trans_reg_C"/>
    <property type="match status" value="1"/>
</dbReference>
<dbReference type="InterPro" id="IPR001867">
    <property type="entry name" value="OmpR/PhoB-type_DNA-bd"/>
</dbReference>
<name>A0A7K0DS76_9NOCA</name>
<dbReference type="PANTHER" id="PTHR48111">
    <property type="entry name" value="REGULATOR OF RPOS"/>
    <property type="match status" value="1"/>
</dbReference>
<dbReference type="InterPro" id="IPR039420">
    <property type="entry name" value="WalR-like"/>
</dbReference>
<dbReference type="InterPro" id="IPR016032">
    <property type="entry name" value="Sig_transdc_resp-reg_C-effctor"/>
</dbReference>
<evidence type="ECO:0000256" key="4">
    <source>
        <dbReference type="ARBA" id="ARBA00023015"/>
    </source>
</evidence>
<evidence type="ECO:0000313" key="11">
    <source>
        <dbReference type="EMBL" id="MQY28613.1"/>
    </source>
</evidence>
<dbReference type="GO" id="GO:0005829">
    <property type="term" value="C:cytosol"/>
    <property type="evidence" value="ECO:0007669"/>
    <property type="project" value="TreeGrafter"/>
</dbReference>
<dbReference type="InterPro" id="IPR011006">
    <property type="entry name" value="CheY-like_superfamily"/>
</dbReference>
<feature type="domain" description="OmpR/PhoB-type" evidence="10">
    <location>
        <begin position="166"/>
        <end position="262"/>
    </location>
</feature>
<evidence type="ECO:0000256" key="5">
    <source>
        <dbReference type="ARBA" id="ARBA00023125"/>
    </source>
</evidence>
<keyword evidence="5 8" id="KW-0238">DNA-binding</keyword>
<proteinExistence type="predicted"/>
<feature type="DNA-binding region" description="OmpR/PhoB-type" evidence="8">
    <location>
        <begin position="166"/>
        <end position="262"/>
    </location>
</feature>
<evidence type="ECO:0000259" key="10">
    <source>
        <dbReference type="PROSITE" id="PS51755"/>
    </source>
</evidence>
<dbReference type="InterPro" id="IPR036388">
    <property type="entry name" value="WH-like_DNA-bd_sf"/>
</dbReference>
<keyword evidence="2 7" id="KW-0597">Phosphoprotein</keyword>
<evidence type="ECO:0000256" key="7">
    <source>
        <dbReference type="PROSITE-ProRule" id="PRU00169"/>
    </source>
</evidence>
<protein>
    <submittedName>
        <fullName evidence="11">Response regulator MprA</fullName>
    </submittedName>
</protein>
<dbReference type="SUPFAM" id="SSF46894">
    <property type="entry name" value="C-terminal effector domain of the bipartite response regulators"/>
    <property type="match status" value="1"/>
</dbReference>
<dbReference type="EMBL" id="WEGI01000009">
    <property type="protein sequence ID" value="MQY28613.1"/>
    <property type="molecule type" value="Genomic_DNA"/>
</dbReference>
<dbReference type="SMART" id="SM00448">
    <property type="entry name" value="REC"/>
    <property type="match status" value="1"/>
</dbReference>
<dbReference type="GO" id="GO:0032993">
    <property type="term" value="C:protein-DNA complex"/>
    <property type="evidence" value="ECO:0007669"/>
    <property type="project" value="TreeGrafter"/>
</dbReference>